<dbReference type="AlphaFoldDB" id="A0A2S3GZ53"/>
<dbReference type="Gramene" id="PAN12131">
    <property type="protein sequence ID" value="PAN12131"/>
    <property type="gene ID" value="PAHAL_2G245400"/>
</dbReference>
<proteinExistence type="predicted"/>
<name>A0A2S3GZ53_9POAL</name>
<organism evidence="2">
    <name type="scientific">Panicum hallii</name>
    <dbReference type="NCBI Taxonomy" id="206008"/>
    <lineage>
        <taxon>Eukaryota</taxon>
        <taxon>Viridiplantae</taxon>
        <taxon>Streptophyta</taxon>
        <taxon>Embryophyta</taxon>
        <taxon>Tracheophyta</taxon>
        <taxon>Spermatophyta</taxon>
        <taxon>Magnoliopsida</taxon>
        <taxon>Liliopsida</taxon>
        <taxon>Poales</taxon>
        <taxon>Poaceae</taxon>
        <taxon>PACMAD clade</taxon>
        <taxon>Panicoideae</taxon>
        <taxon>Panicodae</taxon>
        <taxon>Paniceae</taxon>
        <taxon>Panicinae</taxon>
        <taxon>Panicum</taxon>
        <taxon>Panicum sect. Panicum</taxon>
    </lineage>
</organism>
<evidence type="ECO:0000256" key="1">
    <source>
        <dbReference type="SAM" id="MobiDB-lite"/>
    </source>
</evidence>
<reference evidence="2" key="1">
    <citation type="submission" date="2018-04" db="EMBL/GenBank/DDBJ databases">
        <title>WGS assembly of Panicum hallii.</title>
        <authorList>
            <person name="Lovell J."/>
            <person name="Jenkins J."/>
            <person name="Lowry D."/>
            <person name="Mamidi S."/>
            <person name="Sreedasyam A."/>
            <person name="Weng X."/>
            <person name="Barry K."/>
            <person name="Bonette J."/>
            <person name="Campitelli B."/>
            <person name="Daum C."/>
            <person name="Gordon S."/>
            <person name="Gould B."/>
            <person name="Lipzen A."/>
            <person name="Macqueen A."/>
            <person name="Palacio-Mejia J."/>
            <person name="Plott C."/>
            <person name="Shakirov E."/>
            <person name="Shu S."/>
            <person name="Yoshinaga Y."/>
            <person name="Zane M."/>
            <person name="Rokhsar D."/>
            <person name="Grimwood J."/>
            <person name="Schmutz J."/>
            <person name="Juenger T."/>
        </authorList>
    </citation>
    <scope>NUCLEOTIDE SEQUENCE [LARGE SCALE GENOMIC DNA]</scope>
    <source>
        <strain evidence="2">FIL2</strain>
    </source>
</reference>
<feature type="region of interest" description="Disordered" evidence="1">
    <location>
        <begin position="79"/>
        <end position="109"/>
    </location>
</feature>
<evidence type="ECO:0000313" key="2">
    <source>
        <dbReference type="EMBL" id="PAN12131.1"/>
    </source>
</evidence>
<dbReference type="Proteomes" id="UP000243499">
    <property type="component" value="Chromosome 2"/>
</dbReference>
<protein>
    <submittedName>
        <fullName evidence="2">Uncharacterized protein</fullName>
    </submittedName>
</protein>
<gene>
    <name evidence="2" type="ORF">PAHAL_2G245400</name>
</gene>
<accession>A0A2S3GZ53</accession>
<sequence>MKLPGPILINGGGGAPTLQALPTPPPHLPHHRGATIELPGAAALPCLAAFFTPFPFLYSIPFLSGKELSSSTIPFQIRRGRRLRRAPRAPAHGEQRWGMDSAVSGTTAA</sequence>
<dbReference type="EMBL" id="CM008047">
    <property type="protein sequence ID" value="PAN12131.1"/>
    <property type="molecule type" value="Genomic_DNA"/>
</dbReference>
<feature type="region of interest" description="Disordered" evidence="1">
    <location>
        <begin position="11"/>
        <end position="32"/>
    </location>
</feature>